<dbReference type="Proteomes" id="UP000002051">
    <property type="component" value="Chromosome 4"/>
</dbReference>
<dbReference type="EnsemblPlants" id="AES86689">
    <property type="protein sequence ID" value="AES86689"/>
    <property type="gene ID" value="MTR_4g013060"/>
</dbReference>
<evidence type="ECO:0000313" key="2">
    <source>
        <dbReference type="EnsemblPlants" id="AES86689"/>
    </source>
</evidence>
<evidence type="ECO:0000313" key="3">
    <source>
        <dbReference type="Proteomes" id="UP000002051"/>
    </source>
</evidence>
<dbReference type="AlphaFoldDB" id="G7JJF3"/>
<protein>
    <submittedName>
        <fullName evidence="1 2">Uncharacterized protein</fullName>
    </submittedName>
</protein>
<reference evidence="1 3" key="1">
    <citation type="journal article" date="2011" name="Nature">
        <title>The Medicago genome provides insight into the evolution of rhizobial symbioses.</title>
        <authorList>
            <person name="Young N.D."/>
            <person name="Debelle F."/>
            <person name="Oldroyd G.E."/>
            <person name="Geurts R."/>
            <person name="Cannon S.B."/>
            <person name="Udvardi M.K."/>
            <person name="Benedito V.A."/>
            <person name="Mayer K.F."/>
            <person name="Gouzy J."/>
            <person name="Schoof H."/>
            <person name="Van de Peer Y."/>
            <person name="Proost S."/>
            <person name="Cook D.R."/>
            <person name="Meyers B.C."/>
            <person name="Spannagl M."/>
            <person name="Cheung F."/>
            <person name="De Mita S."/>
            <person name="Krishnakumar V."/>
            <person name="Gundlach H."/>
            <person name="Zhou S."/>
            <person name="Mudge J."/>
            <person name="Bharti A.K."/>
            <person name="Murray J.D."/>
            <person name="Naoumkina M.A."/>
            <person name="Rosen B."/>
            <person name="Silverstein K.A."/>
            <person name="Tang H."/>
            <person name="Rombauts S."/>
            <person name="Zhao P.X."/>
            <person name="Zhou P."/>
            <person name="Barbe V."/>
            <person name="Bardou P."/>
            <person name="Bechner M."/>
            <person name="Bellec A."/>
            <person name="Berger A."/>
            <person name="Berges H."/>
            <person name="Bidwell S."/>
            <person name="Bisseling T."/>
            <person name="Choisne N."/>
            <person name="Couloux A."/>
            <person name="Denny R."/>
            <person name="Deshpande S."/>
            <person name="Dai X."/>
            <person name="Doyle J.J."/>
            <person name="Dudez A.M."/>
            <person name="Farmer A.D."/>
            <person name="Fouteau S."/>
            <person name="Franken C."/>
            <person name="Gibelin C."/>
            <person name="Gish J."/>
            <person name="Goldstein S."/>
            <person name="Gonzalez A.J."/>
            <person name="Green P.J."/>
            <person name="Hallab A."/>
            <person name="Hartog M."/>
            <person name="Hua A."/>
            <person name="Humphray S.J."/>
            <person name="Jeong D.H."/>
            <person name="Jing Y."/>
            <person name="Jocker A."/>
            <person name="Kenton S.M."/>
            <person name="Kim D.J."/>
            <person name="Klee K."/>
            <person name="Lai H."/>
            <person name="Lang C."/>
            <person name="Lin S."/>
            <person name="Macmil S.L."/>
            <person name="Magdelenat G."/>
            <person name="Matthews L."/>
            <person name="McCorrison J."/>
            <person name="Monaghan E.L."/>
            <person name="Mun J.H."/>
            <person name="Najar F.Z."/>
            <person name="Nicholson C."/>
            <person name="Noirot C."/>
            <person name="O'Bleness M."/>
            <person name="Paule C.R."/>
            <person name="Poulain J."/>
            <person name="Prion F."/>
            <person name="Qin B."/>
            <person name="Qu C."/>
            <person name="Retzel E.F."/>
            <person name="Riddle C."/>
            <person name="Sallet E."/>
            <person name="Samain S."/>
            <person name="Samson N."/>
            <person name="Sanders I."/>
            <person name="Saurat O."/>
            <person name="Scarpelli C."/>
            <person name="Schiex T."/>
            <person name="Segurens B."/>
            <person name="Severin A.J."/>
            <person name="Sherrier D.J."/>
            <person name="Shi R."/>
            <person name="Sims S."/>
            <person name="Singer S.R."/>
            <person name="Sinharoy S."/>
            <person name="Sterck L."/>
            <person name="Viollet A."/>
            <person name="Wang B.B."/>
            <person name="Wang K."/>
            <person name="Wang M."/>
            <person name="Wang X."/>
            <person name="Warfsmann J."/>
            <person name="Weissenbach J."/>
            <person name="White D.D."/>
            <person name="White J.D."/>
            <person name="Wiley G.B."/>
            <person name="Wincker P."/>
            <person name="Xing Y."/>
            <person name="Yang L."/>
            <person name="Yao Z."/>
            <person name="Ying F."/>
            <person name="Zhai J."/>
            <person name="Zhou L."/>
            <person name="Zuber A."/>
            <person name="Denarie J."/>
            <person name="Dixon R.A."/>
            <person name="May G.D."/>
            <person name="Schwartz D.C."/>
            <person name="Rogers J."/>
            <person name="Quetier F."/>
            <person name="Town C.D."/>
            <person name="Roe B.A."/>
        </authorList>
    </citation>
    <scope>NUCLEOTIDE SEQUENCE [LARGE SCALE GENOMIC DNA]</scope>
    <source>
        <strain evidence="1">A17</strain>
        <strain evidence="2 3">cv. Jemalong A17</strain>
    </source>
</reference>
<evidence type="ECO:0000313" key="1">
    <source>
        <dbReference type="EMBL" id="AES86689.1"/>
    </source>
</evidence>
<dbReference type="EMBL" id="CM001220">
    <property type="protein sequence ID" value="AES86689.1"/>
    <property type="molecule type" value="Genomic_DNA"/>
</dbReference>
<gene>
    <name evidence="1" type="ordered locus">MTR_4g013060</name>
</gene>
<name>G7JJF3_MEDTR</name>
<accession>G7JJF3</accession>
<reference evidence="1 3" key="2">
    <citation type="journal article" date="2014" name="BMC Genomics">
        <title>An improved genome release (version Mt4.0) for the model legume Medicago truncatula.</title>
        <authorList>
            <person name="Tang H."/>
            <person name="Krishnakumar V."/>
            <person name="Bidwell S."/>
            <person name="Rosen B."/>
            <person name="Chan A."/>
            <person name="Zhou S."/>
            <person name="Gentzbittel L."/>
            <person name="Childs K.L."/>
            <person name="Yandell M."/>
            <person name="Gundlach H."/>
            <person name="Mayer K.F."/>
            <person name="Schwartz D.C."/>
            <person name="Town C.D."/>
        </authorList>
    </citation>
    <scope>GENOME REANNOTATION</scope>
    <source>
        <strain evidence="2 3">cv. Jemalong A17</strain>
    </source>
</reference>
<organism evidence="1 3">
    <name type="scientific">Medicago truncatula</name>
    <name type="common">Barrel medic</name>
    <name type="synonym">Medicago tribuloides</name>
    <dbReference type="NCBI Taxonomy" id="3880"/>
    <lineage>
        <taxon>Eukaryota</taxon>
        <taxon>Viridiplantae</taxon>
        <taxon>Streptophyta</taxon>
        <taxon>Embryophyta</taxon>
        <taxon>Tracheophyta</taxon>
        <taxon>Spermatophyta</taxon>
        <taxon>Magnoliopsida</taxon>
        <taxon>eudicotyledons</taxon>
        <taxon>Gunneridae</taxon>
        <taxon>Pentapetalae</taxon>
        <taxon>rosids</taxon>
        <taxon>fabids</taxon>
        <taxon>Fabales</taxon>
        <taxon>Fabaceae</taxon>
        <taxon>Papilionoideae</taxon>
        <taxon>50 kb inversion clade</taxon>
        <taxon>NPAAA clade</taxon>
        <taxon>Hologalegina</taxon>
        <taxon>IRL clade</taxon>
        <taxon>Trifolieae</taxon>
        <taxon>Medicago</taxon>
    </lineage>
</organism>
<keyword evidence="3" id="KW-1185">Reference proteome</keyword>
<reference evidence="2" key="3">
    <citation type="submission" date="2015-04" db="UniProtKB">
        <authorList>
            <consortium name="EnsemblPlants"/>
        </authorList>
    </citation>
    <scope>IDENTIFICATION</scope>
    <source>
        <strain evidence="2">cv. Jemalong A17</strain>
    </source>
</reference>
<dbReference type="PaxDb" id="3880-AES86689"/>
<proteinExistence type="predicted"/>
<dbReference type="HOGENOM" id="CLU_2472452_0_0_1"/>
<sequence>MERTHFVYLPNESYRFSHQIPSYKMSNDKNECFPIYSLELYPTAIPIDMFQWTEEHDQAQKDILEMHSLSSPSSYTNDFDVRIVQFIR</sequence>